<sequence>MELTDIPGVGRTIAADLREAGYSSVSDLKGEVPEDIFFKINYLHRGNVHRSFLYVLRSAVYYADNIESRCLDPELLQWWKWMDG</sequence>
<dbReference type="Proteomes" id="UP001301797">
    <property type="component" value="Chromosome"/>
</dbReference>
<accession>A0AA97FDW9</accession>
<dbReference type="InterPro" id="IPR021725">
    <property type="entry name" value="Cdd1"/>
</dbReference>
<evidence type="ECO:0000313" key="1">
    <source>
        <dbReference type="EMBL" id="WOF17272.1"/>
    </source>
</evidence>
<protein>
    <submittedName>
        <fullName evidence="1">Pathogenicity locus</fullName>
    </submittedName>
</protein>
<reference evidence="1 2" key="1">
    <citation type="submission" date="2019-09" db="EMBL/GenBank/DDBJ databases">
        <title>The complete genome of Methanoplanus sp. FWC-SCC4.</title>
        <authorList>
            <person name="Chen S.-C."/>
            <person name="Zhou Y.-Z."/>
            <person name="Lai M.-C."/>
        </authorList>
    </citation>
    <scope>NUCLEOTIDE SEQUENCE [LARGE SCALE GENOMIC DNA]</scope>
    <source>
        <strain evidence="1 2">FWC-SCC4</strain>
    </source>
</reference>
<organism evidence="1 2">
    <name type="scientific">Methanochimaera problematica</name>
    <dbReference type="NCBI Taxonomy" id="2609417"/>
    <lineage>
        <taxon>Archaea</taxon>
        <taxon>Methanobacteriati</taxon>
        <taxon>Methanobacteriota</taxon>
        <taxon>Stenosarchaea group</taxon>
        <taxon>Methanomicrobia</taxon>
        <taxon>Methanomicrobiales</taxon>
        <taxon>Methanomicrobiaceae</taxon>
        <taxon>Methanochimaera</taxon>
    </lineage>
</organism>
<evidence type="ECO:0000313" key="2">
    <source>
        <dbReference type="Proteomes" id="UP001301797"/>
    </source>
</evidence>
<name>A0AA97FDW9_9EURY</name>
<dbReference type="Pfam" id="PF11731">
    <property type="entry name" value="Cdd1"/>
    <property type="match status" value="1"/>
</dbReference>
<dbReference type="AlphaFoldDB" id="A0AA97FDW9"/>
<proteinExistence type="predicted"/>
<dbReference type="KEGG" id="mefw:F1737_00485"/>
<keyword evidence="2" id="KW-1185">Reference proteome</keyword>
<gene>
    <name evidence="1" type="ORF">F1737_00485</name>
</gene>
<dbReference type="Gene3D" id="1.10.150.20">
    <property type="entry name" value="5' to 3' exonuclease, C-terminal subdomain"/>
    <property type="match status" value="1"/>
</dbReference>
<dbReference type="EMBL" id="CP043875">
    <property type="protein sequence ID" value="WOF17272.1"/>
    <property type="molecule type" value="Genomic_DNA"/>
</dbReference>